<keyword evidence="3" id="KW-1185">Reference proteome</keyword>
<feature type="compositionally biased region" description="Low complexity" evidence="1">
    <location>
        <begin position="31"/>
        <end position="49"/>
    </location>
</feature>
<gene>
    <name evidence="2" type="ORF">GJ744_003183</name>
</gene>
<organism evidence="2 3">
    <name type="scientific">Endocarpon pusillum</name>
    <dbReference type="NCBI Taxonomy" id="364733"/>
    <lineage>
        <taxon>Eukaryota</taxon>
        <taxon>Fungi</taxon>
        <taxon>Dikarya</taxon>
        <taxon>Ascomycota</taxon>
        <taxon>Pezizomycotina</taxon>
        <taxon>Eurotiomycetes</taxon>
        <taxon>Chaetothyriomycetidae</taxon>
        <taxon>Verrucariales</taxon>
        <taxon>Verrucariaceae</taxon>
        <taxon>Endocarpon</taxon>
    </lineage>
</organism>
<evidence type="ECO:0000313" key="3">
    <source>
        <dbReference type="Proteomes" id="UP000606974"/>
    </source>
</evidence>
<accession>A0A8H7AMI4</accession>
<name>A0A8H7AMI4_9EURO</name>
<evidence type="ECO:0000256" key="1">
    <source>
        <dbReference type="SAM" id="MobiDB-lite"/>
    </source>
</evidence>
<proteinExistence type="predicted"/>
<comment type="caution">
    <text evidence="2">The sequence shown here is derived from an EMBL/GenBank/DDBJ whole genome shotgun (WGS) entry which is preliminary data.</text>
</comment>
<dbReference type="EMBL" id="JAACFV010000016">
    <property type="protein sequence ID" value="KAF7511950.1"/>
    <property type="molecule type" value="Genomic_DNA"/>
</dbReference>
<protein>
    <submittedName>
        <fullName evidence="2">Uncharacterized protein</fullName>
    </submittedName>
</protein>
<dbReference type="Proteomes" id="UP000606974">
    <property type="component" value="Unassembled WGS sequence"/>
</dbReference>
<feature type="region of interest" description="Disordered" evidence="1">
    <location>
        <begin position="19"/>
        <end position="149"/>
    </location>
</feature>
<evidence type="ECO:0000313" key="2">
    <source>
        <dbReference type="EMBL" id="KAF7511950.1"/>
    </source>
</evidence>
<sequence>MASESSLLVDNLLRKQQKQLGVHGSNQPSEAVGAVKVNSNAAAASTNGVSEDEQKSNDESVSEEDVEIRVRNSEASGTDSESSLSEIEEFQASGSNEDEDEDDSERSSDSQNNCIFGEQGEEDDPSEYFELCSNSSIPGDGPSDDPDLPIERLLKRDSLVARDRLSDDSDFDDGESVFSSASYASSVSDYSGLQHGSITRQMIAFLFEQKGFSSLVEEAAQVESIGEVKFERKLRRLLKDYSFTLAARATTHNQKEAAKVVR</sequence>
<dbReference type="AlphaFoldDB" id="A0A8H7AMI4"/>
<feature type="compositionally biased region" description="Polar residues" evidence="1">
    <location>
        <begin position="73"/>
        <end position="85"/>
    </location>
</feature>
<reference evidence="2" key="1">
    <citation type="submission" date="2020-02" db="EMBL/GenBank/DDBJ databases">
        <authorList>
            <person name="Palmer J.M."/>
        </authorList>
    </citation>
    <scope>NUCLEOTIDE SEQUENCE</scope>
    <source>
        <strain evidence="2">EPUS1.4</strain>
        <tissue evidence="2">Thallus</tissue>
    </source>
</reference>